<evidence type="ECO:0000313" key="9">
    <source>
        <dbReference type="Proteomes" id="UP001497512"/>
    </source>
</evidence>
<evidence type="ECO:0000256" key="3">
    <source>
        <dbReference type="ARBA" id="ARBA00022729"/>
    </source>
</evidence>
<dbReference type="SUPFAM" id="SSF51110">
    <property type="entry name" value="alpha-D-mannose-specific plant lectins"/>
    <property type="match status" value="1"/>
</dbReference>
<gene>
    <name evidence="8" type="ORF">CSSPTR1EN2_LOCUS2852</name>
</gene>
<comment type="subcellular location">
    <subcellularLocation>
        <location evidence="1">Membrane</location>
        <topology evidence="1">Single-pass membrane protein</topology>
    </subcellularLocation>
</comment>
<evidence type="ECO:0000256" key="1">
    <source>
        <dbReference type="ARBA" id="ARBA00004167"/>
    </source>
</evidence>
<accession>A0ABP0TJ14</accession>
<dbReference type="Gene3D" id="2.90.10.30">
    <property type="match status" value="1"/>
</dbReference>
<dbReference type="PANTHER" id="PTHR47974">
    <property type="entry name" value="OS07G0415500 PROTEIN"/>
    <property type="match status" value="1"/>
</dbReference>
<dbReference type="Pfam" id="PF01453">
    <property type="entry name" value="B_lectin"/>
    <property type="match status" value="1"/>
</dbReference>
<dbReference type="CDD" id="cd00028">
    <property type="entry name" value="B_lectin"/>
    <property type="match status" value="1"/>
</dbReference>
<protein>
    <recommendedName>
        <fullName evidence="7">Bulb-type lectin domain-containing protein</fullName>
    </recommendedName>
</protein>
<evidence type="ECO:0000256" key="2">
    <source>
        <dbReference type="ARBA" id="ARBA00022692"/>
    </source>
</evidence>
<dbReference type="PANTHER" id="PTHR47974:SF9">
    <property type="entry name" value="RECEPTOR-LIKE SERINE_THREONINE-PROTEIN KINASE"/>
    <property type="match status" value="1"/>
</dbReference>
<dbReference type="InterPro" id="IPR036426">
    <property type="entry name" value="Bulb-type_lectin_dom_sf"/>
</dbReference>
<keyword evidence="3" id="KW-0732">Signal</keyword>
<keyword evidence="2 6" id="KW-0812">Transmembrane</keyword>
<proteinExistence type="predicted"/>
<dbReference type="InterPro" id="IPR001480">
    <property type="entry name" value="Bulb-type_lectin_dom"/>
</dbReference>
<keyword evidence="9" id="KW-1185">Reference proteome</keyword>
<feature type="domain" description="Bulb-type lectin" evidence="7">
    <location>
        <begin position="46"/>
        <end position="188"/>
    </location>
</feature>
<sequence>MMVDLGAITTSRSNNNVSSRPPVQFTSMYAAWLLVVVVVLLSTVEIQFVTAQNTAQLGTAWSTSGKGQQVVTALTSSGASNPAYKLNVLELPGAPPGRPKCYATVNFQNPPPALQIWVANYLSNGIYSPGGICSLKLGLDGNLVLSQSGTVIWSSQTANKGVQSIELLASGNLVLLTSAKKTVWESFDYPSDTLVTGQKFPLGSILFAADPNWPYSSAGIYSARVQQYTNDLSLFVDFDHPGYTGPIPAYNQSAGSDRYWTLESVFAEIVNSWEAYQALYVEVNNGIAVFDTSGGVFIQAPSNNLNPNNTFPEYARLEPDGNLKTFVFLAGSWKLNFQALFSVCDFPNGCGPYGLCSGVYGPDQKCIGCPAQFQPINPSDLSQGCKPVKPLTSLCGPSVELIELDGTGYLLLDDFYWSGDLNPTYPSTLVTSKAQCQAACLADCACTAAFVYNLTIIGQNCFQLHSSVHTLLQTFNTLPAYHSAFIKVHR</sequence>
<dbReference type="EMBL" id="OZ019902">
    <property type="protein sequence ID" value="CAK9195093.1"/>
    <property type="molecule type" value="Genomic_DNA"/>
</dbReference>
<keyword evidence="4 6" id="KW-1133">Transmembrane helix</keyword>
<reference evidence="8" key="1">
    <citation type="submission" date="2024-02" db="EMBL/GenBank/DDBJ databases">
        <authorList>
            <consortium name="ELIXIR-Norway"/>
            <consortium name="Elixir Norway"/>
        </authorList>
    </citation>
    <scope>NUCLEOTIDE SEQUENCE</scope>
</reference>
<dbReference type="PROSITE" id="PS50927">
    <property type="entry name" value="BULB_LECTIN"/>
    <property type="match status" value="1"/>
</dbReference>
<keyword evidence="5 6" id="KW-0472">Membrane</keyword>
<evidence type="ECO:0000256" key="4">
    <source>
        <dbReference type="ARBA" id="ARBA00022989"/>
    </source>
</evidence>
<organism evidence="8 9">
    <name type="scientific">Sphagnum troendelagicum</name>
    <dbReference type="NCBI Taxonomy" id="128251"/>
    <lineage>
        <taxon>Eukaryota</taxon>
        <taxon>Viridiplantae</taxon>
        <taxon>Streptophyta</taxon>
        <taxon>Embryophyta</taxon>
        <taxon>Bryophyta</taxon>
        <taxon>Sphagnophytina</taxon>
        <taxon>Sphagnopsida</taxon>
        <taxon>Sphagnales</taxon>
        <taxon>Sphagnaceae</taxon>
        <taxon>Sphagnum</taxon>
    </lineage>
</organism>
<evidence type="ECO:0000259" key="7">
    <source>
        <dbReference type="PROSITE" id="PS50927"/>
    </source>
</evidence>
<name>A0ABP0TJ14_9BRYO</name>
<evidence type="ECO:0000313" key="8">
    <source>
        <dbReference type="EMBL" id="CAK9195093.1"/>
    </source>
</evidence>
<dbReference type="Proteomes" id="UP001497512">
    <property type="component" value="Chromosome 10"/>
</dbReference>
<evidence type="ECO:0000256" key="6">
    <source>
        <dbReference type="SAM" id="Phobius"/>
    </source>
</evidence>
<dbReference type="SMART" id="SM00108">
    <property type="entry name" value="B_lectin"/>
    <property type="match status" value="1"/>
</dbReference>
<feature type="transmembrane region" description="Helical" evidence="6">
    <location>
        <begin position="29"/>
        <end position="49"/>
    </location>
</feature>
<evidence type="ECO:0000256" key="5">
    <source>
        <dbReference type="ARBA" id="ARBA00023136"/>
    </source>
</evidence>